<protein>
    <submittedName>
        <fullName evidence="1">Uncharacterized protein</fullName>
    </submittedName>
</protein>
<organism evidence="1 2">
    <name type="scientific">Claviceps africana</name>
    <dbReference type="NCBI Taxonomy" id="83212"/>
    <lineage>
        <taxon>Eukaryota</taxon>
        <taxon>Fungi</taxon>
        <taxon>Dikarya</taxon>
        <taxon>Ascomycota</taxon>
        <taxon>Pezizomycotina</taxon>
        <taxon>Sordariomycetes</taxon>
        <taxon>Hypocreomycetidae</taxon>
        <taxon>Hypocreales</taxon>
        <taxon>Clavicipitaceae</taxon>
        <taxon>Claviceps</taxon>
    </lineage>
</organism>
<comment type="caution">
    <text evidence="1">The sequence shown here is derived from an EMBL/GenBank/DDBJ whole genome shotgun (WGS) entry which is preliminary data.</text>
</comment>
<name>A0A8K0J9T6_9HYPO</name>
<accession>A0A8K0J9T6</accession>
<sequence>MLTQNTVSALGPPPSVCAFESSRSKTKMPQRGPRFILPGGAAVHFAYNVASLLDSAAKLADGQVLVPDQRWRHV</sequence>
<evidence type="ECO:0000313" key="1">
    <source>
        <dbReference type="EMBL" id="KAG5922430.1"/>
    </source>
</evidence>
<keyword evidence="2" id="KW-1185">Reference proteome</keyword>
<dbReference type="AlphaFoldDB" id="A0A8K0J9T6"/>
<feature type="non-terminal residue" evidence="1">
    <location>
        <position position="74"/>
    </location>
</feature>
<evidence type="ECO:0000313" key="2">
    <source>
        <dbReference type="Proteomes" id="UP000811619"/>
    </source>
</evidence>
<dbReference type="Proteomes" id="UP000811619">
    <property type="component" value="Unassembled WGS sequence"/>
</dbReference>
<proteinExistence type="predicted"/>
<reference evidence="1" key="1">
    <citation type="journal article" date="2020" name="bioRxiv">
        <title>Whole genome comparisons of ergot fungi reveals the divergence and evolution of species within the genus Claviceps are the result of varying mechanisms driving genome evolution and host range expansion.</title>
        <authorList>
            <person name="Wyka S.A."/>
            <person name="Mondo S.J."/>
            <person name="Liu M."/>
            <person name="Dettman J."/>
            <person name="Nalam V."/>
            <person name="Broders K.D."/>
        </authorList>
    </citation>
    <scope>NUCLEOTIDE SEQUENCE</scope>
    <source>
        <strain evidence="1">CCC 489</strain>
    </source>
</reference>
<dbReference type="EMBL" id="SRPY01000518">
    <property type="protein sequence ID" value="KAG5922430.1"/>
    <property type="molecule type" value="Genomic_DNA"/>
</dbReference>
<gene>
    <name evidence="1" type="ORF">E4U42_005458</name>
</gene>